<dbReference type="AlphaFoldDB" id="A0A5M3MEK5"/>
<organism evidence="3 4">
    <name type="scientific">Coniophora puteana (strain RWD-64-598)</name>
    <name type="common">Brown rot fungus</name>
    <dbReference type="NCBI Taxonomy" id="741705"/>
    <lineage>
        <taxon>Eukaryota</taxon>
        <taxon>Fungi</taxon>
        <taxon>Dikarya</taxon>
        <taxon>Basidiomycota</taxon>
        <taxon>Agaricomycotina</taxon>
        <taxon>Agaricomycetes</taxon>
        <taxon>Agaricomycetidae</taxon>
        <taxon>Boletales</taxon>
        <taxon>Coniophorineae</taxon>
        <taxon>Coniophoraceae</taxon>
        <taxon>Coniophora</taxon>
    </lineage>
</organism>
<comment type="caution">
    <text evidence="3">The sequence shown here is derived from an EMBL/GenBank/DDBJ whole genome shotgun (WGS) entry which is preliminary data.</text>
</comment>
<accession>A0A5M3MEK5</accession>
<feature type="transmembrane region" description="Helical" evidence="1">
    <location>
        <begin position="202"/>
        <end position="225"/>
    </location>
</feature>
<gene>
    <name evidence="3" type="ORF">CONPUDRAFT_157284</name>
</gene>
<evidence type="ECO:0000313" key="4">
    <source>
        <dbReference type="Proteomes" id="UP000053558"/>
    </source>
</evidence>
<feature type="transmembrane region" description="Helical" evidence="1">
    <location>
        <begin position="232"/>
        <end position="256"/>
    </location>
</feature>
<evidence type="ECO:0000256" key="1">
    <source>
        <dbReference type="SAM" id="Phobius"/>
    </source>
</evidence>
<evidence type="ECO:0000259" key="2">
    <source>
        <dbReference type="Pfam" id="PF20151"/>
    </source>
</evidence>
<dbReference type="OMA" id="IASIWKA"/>
<dbReference type="Proteomes" id="UP000053558">
    <property type="component" value="Unassembled WGS sequence"/>
</dbReference>
<dbReference type="EMBL" id="JH711584">
    <property type="protein sequence ID" value="EIW77011.1"/>
    <property type="molecule type" value="Genomic_DNA"/>
</dbReference>
<feature type="domain" description="DUF6533" evidence="2">
    <location>
        <begin position="26"/>
        <end position="71"/>
    </location>
</feature>
<sequence length="280" mass="30990">MHIANHAGLSYEEEVSLRTVTRLNTYAILASGTVLTYDTLTSLDLEVKYIWQAKWSIMKALYLWTRYIAFITPVLALVYLPSIFWIDGVGIAGSEIVLAVRTWALWGRNRKVAAVVATVYVGIVVGAMTTLYELFQDTRFIVVPGHPGCFMIGNGVMAKVCWGMVLIGEAVWVLLLLVESYFVYKAVRSLPTLFRIMFTDGVLYFVLLFVGIDYLFAVLVIAMIAPGQSSSILDITIILSVPGRVVCTVLVAHLILHVKRVADPELRLGANQTTLGLTNP</sequence>
<evidence type="ECO:0000313" key="3">
    <source>
        <dbReference type="EMBL" id="EIW77011.1"/>
    </source>
</evidence>
<dbReference type="GeneID" id="19203741"/>
<dbReference type="RefSeq" id="XP_007772468.1">
    <property type="nucleotide sequence ID" value="XM_007774278.1"/>
</dbReference>
<keyword evidence="1" id="KW-0812">Transmembrane</keyword>
<protein>
    <recommendedName>
        <fullName evidence="2">DUF6533 domain-containing protein</fullName>
    </recommendedName>
</protein>
<dbReference type="KEGG" id="cput:CONPUDRAFT_157284"/>
<reference evidence="4" key="1">
    <citation type="journal article" date="2012" name="Science">
        <title>The Paleozoic origin of enzymatic lignin decomposition reconstructed from 31 fungal genomes.</title>
        <authorList>
            <person name="Floudas D."/>
            <person name="Binder M."/>
            <person name="Riley R."/>
            <person name="Barry K."/>
            <person name="Blanchette R.A."/>
            <person name="Henrissat B."/>
            <person name="Martinez A.T."/>
            <person name="Otillar R."/>
            <person name="Spatafora J.W."/>
            <person name="Yadav J.S."/>
            <person name="Aerts A."/>
            <person name="Benoit I."/>
            <person name="Boyd A."/>
            <person name="Carlson A."/>
            <person name="Copeland A."/>
            <person name="Coutinho P.M."/>
            <person name="de Vries R.P."/>
            <person name="Ferreira P."/>
            <person name="Findley K."/>
            <person name="Foster B."/>
            <person name="Gaskell J."/>
            <person name="Glotzer D."/>
            <person name="Gorecki P."/>
            <person name="Heitman J."/>
            <person name="Hesse C."/>
            <person name="Hori C."/>
            <person name="Igarashi K."/>
            <person name="Jurgens J.A."/>
            <person name="Kallen N."/>
            <person name="Kersten P."/>
            <person name="Kohler A."/>
            <person name="Kuees U."/>
            <person name="Kumar T.K.A."/>
            <person name="Kuo A."/>
            <person name="LaButti K."/>
            <person name="Larrondo L.F."/>
            <person name="Lindquist E."/>
            <person name="Ling A."/>
            <person name="Lombard V."/>
            <person name="Lucas S."/>
            <person name="Lundell T."/>
            <person name="Martin R."/>
            <person name="McLaughlin D.J."/>
            <person name="Morgenstern I."/>
            <person name="Morin E."/>
            <person name="Murat C."/>
            <person name="Nagy L.G."/>
            <person name="Nolan M."/>
            <person name="Ohm R.A."/>
            <person name="Patyshakuliyeva A."/>
            <person name="Rokas A."/>
            <person name="Ruiz-Duenas F.J."/>
            <person name="Sabat G."/>
            <person name="Salamov A."/>
            <person name="Samejima M."/>
            <person name="Schmutz J."/>
            <person name="Slot J.C."/>
            <person name="St John F."/>
            <person name="Stenlid J."/>
            <person name="Sun H."/>
            <person name="Sun S."/>
            <person name="Syed K."/>
            <person name="Tsang A."/>
            <person name="Wiebenga A."/>
            <person name="Young D."/>
            <person name="Pisabarro A."/>
            <person name="Eastwood D.C."/>
            <person name="Martin F."/>
            <person name="Cullen D."/>
            <person name="Grigoriev I.V."/>
            <person name="Hibbett D.S."/>
        </authorList>
    </citation>
    <scope>NUCLEOTIDE SEQUENCE [LARGE SCALE GENOMIC DNA]</scope>
    <source>
        <strain evidence="4">RWD-64-598 SS2</strain>
    </source>
</reference>
<keyword evidence="1" id="KW-0472">Membrane</keyword>
<keyword evidence="1" id="KW-1133">Transmembrane helix</keyword>
<name>A0A5M3MEK5_CONPW</name>
<feature type="transmembrane region" description="Helical" evidence="1">
    <location>
        <begin position="112"/>
        <end position="135"/>
    </location>
</feature>
<dbReference type="InterPro" id="IPR045340">
    <property type="entry name" value="DUF6533"/>
</dbReference>
<proteinExistence type="predicted"/>
<feature type="transmembrane region" description="Helical" evidence="1">
    <location>
        <begin position="156"/>
        <end position="182"/>
    </location>
</feature>
<dbReference type="OrthoDB" id="2687242at2759"/>
<dbReference type="Pfam" id="PF20151">
    <property type="entry name" value="DUF6533"/>
    <property type="match status" value="1"/>
</dbReference>
<feature type="transmembrane region" description="Helical" evidence="1">
    <location>
        <begin position="67"/>
        <end position="92"/>
    </location>
</feature>
<keyword evidence="4" id="KW-1185">Reference proteome</keyword>